<evidence type="ECO:0000256" key="2">
    <source>
        <dbReference type="SAM" id="Phobius"/>
    </source>
</evidence>
<evidence type="ECO:0000313" key="4">
    <source>
        <dbReference type="Proteomes" id="UP001374579"/>
    </source>
</evidence>
<feature type="region of interest" description="Disordered" evidence="1">
    <location>
        <begin position="143"/>
        <end position="188"/>
    </location>
</feature>
<evidence type="ECO:0000256" key="1">
    <source>
        <dbReference type="SAM" id="MobiDB-lite"/>
    </source>
</evidence>
<feature type="transmembrane region" description="Helical" evidence="2">
    <location>
        <begin position="39"/>
        <end position="64"/>
    </location>
</feature>
<name>A0AAN9AKV6_9CAEN</name>
<dbReference type="Proteomes" id="UP001374579">
    <property type="component" value="Unassembled WGS sequence"/>
</dbReference>
<comment type="caution">
    <text evidence="3">The sequence shown here is derived from an EMBL/GenBank/DDBJ whole genome shotgun (WGS) entry which is preliminary data.</text>
</comment>
<keyword evidence="4" id="KW-1185">Reference proteome</keyword>
<dbReference type="SUPFAM" id="SSF81321">
    <property type="entry name" value="Family A G protein-coupled receptor-like"/>
    <property type="match status" value="1"/>
</dbReference>
<protein>
    <submittedName>
        <fullName evidence="3">Uncharacterized protein</fullName>
    </submittedName>
</protein>
<dbReference type="EMBL" id="JBAMIC010004070">
    <property type="protein sequence ID" value="KAK7088705.1"/>
    <property type="molecule type" value="Genomic_DNA"/>
</dbReference>
<proteinExistence type="predicted"/>
<keyword evidence="2" id="KW-1133">Transmembrane helix</keyword>
<organism evidence="3 4">
    <name type="scientific">Littorina saxatilis</name>
    <dbReference type="NCBI Taxonomy" id="31220"/>
    <lineage>
        <taxon>Eukaryota</taxon>
        <taxon>Metazoa</taxon>
        <taxon>Spiralia</taxon>
        <taxon>Lophotrochozoa</taxon>
        <taxon>Mollusca</taxon>
        <taxon>Gastropoda</taxon>
        <taxon>Caenogastropoda</taxon>
        <taxon>Littorinimorpha</taxon>
        <taxon>Littorinoidea</taxon>
        <taxon>Littorinidae</taxon>
        <taxon>Littorina</taxon>
    </lineage>
</organism>
<reference evidence="3 4" key="1">
    <citation type="submission" date="2024-02" db="EMBL/GenBank/DDBJ databases">
        <title>Chromosome-scale genome assembly of the rough periwinkle Littorina saxatilis.</title>
        <authorList>
            <person name="De Jode A."/>
            <person name="Faria R."/>
            <person name="Formenti G."/>
            <person name="Sims Y."/>
            <person name="Smith T.P."/>
            <person name="Tracey A."/>
            <person name="Wood J.M.D."/>
            <person name="Zagrodzka Z.B."/>
            <person name="Johannesson K."/>
            <person name="Butlin R.K."/>
            <person name="Leder E.H."/>
        </authorList>
    </citation>
    <scope>NUCLEOTIDE SEQUENCE [LARGE SCALE GENOMIC DNA]</scope>
    <source>
        <strain evidence="3">Snail1</strain>
        <tissue evidence="3">Muscle</tissue>
    </source>
</reference>
<accession>A0AAN9AKV6</accession>
<evidence type="ECO:0000313" key="3">
    <source>
        <dbReference type="EMBL" id="KAK7088705.1"/>
    </source>
</evidence>
<dbReference type="Gene3D" id="1.20.1070.10">
    <property type="entry name" value="Rhodopsin 7-helix transmembrane proteins"/>
    <property type="match status" value="1"/>
</dbReference>
<gene>
    <name evidence="3" type="ORF">V1264_022593</name>
</gene>
<keyword evidence="2" id="KW-0812">Transmembrane</keyword>
<sequence>MTVCVLAQVASTFIAYPVSITLYRSIDNFYPEPCDKYCFAVIFSLANILQIINSSISFLFYYFFSSRFRQLLILRTQSSMCRLCKLMCPAAKTSVDEETTTVQRVTQSSELDAIPTSEPSLLSPNKATLLQPEEVDLTVELQESSIDQPQEFHATRRNQLGPESKPKRSVNFVGPKAQRSQELETGEQYMHAHDSSSLPTALPEPPYPLELETPFVTPALPEPPYPLELETPFVTPALPEPPYPLELKTPFVTPALPEPPYPLELETPFVTPGPP</sequence>
<keyword evidence="2" id="KW-0472">Membrane</keyword>
<dbReference type="AlphaFoldDB" id="A0AAN9AKV6"/>